<dbReference type="Pfam" id="PF00403">
    <property type="entry name" value="HMA"/>
    <property type="match status" value="1"/>
</dbReference>
<dbReference type="PROSITE" id="PS50846">
    <property type="entry name" value="HMA_2"/>
    <property type="match status" value="1"/>
</dbReference>
<organism evidence="2 3">
    <name type="scientific">Halalkalibacter akibai (strain ATCC 43226 / DSM 21942 / CIP 109018 / JCM 9157 / 1139)</name>
    <name type="common">Bacillus akibai</name>
    <dbReference type="NCBI Taxonomy" id="1236973"/>
    <lineage>
        <taxon>Bacteria</taxon>
        <taxon>Bacillati</taxon>
        <taxon>Bacillota</taxon>
        <taxon>Bacilli</taxon>
        <taxon>Bacillales</taxon>
        <taxon>Bacillaceae</taxon>
        <taxon>Halalkalibacter</taxon>
    </lineage>
</organism>
<dbReference type="InterPro" id="IPR036163">
    <property type="entry name" value="HMA_dom_sf"/>
</dbReference>
<dbReference type="CDD" id="cd00371">
    <property type="entry name" value="HMA"/>
    <property type="match status" value="1"/>
</dbReference>
<protein>
    <recommendedName>
        <fullName evidence="1">HMA domain-containing protein</fullName>
    </recommendedName>
</protein>
<dbReference type="AlphaFoldDB" id="W4QYJ5"/>
<proteinExistence type="predicted"/>
<evidence type="ECO:0000313" key="2">
    <source>
        <dbReference type="EMBL" id="GAE36374.1"/>
    </source>
</evidence>
<dbReference type="EMBL" id="BAUV01000033">
    <property type="protein sequence ID" value="GAE36374.1"/>
    <property type="molecule type" value="Genomic_DNA"/>
</dbReference>
<comment type="caution">
    <text evidence="2">The sequence shown here is derived from an EMBL/GenBank/DDBJ whole genome shotgun (WGS) entry which is preliminary data.</text>
</comment>
<dbReference type="RefSeq" id="WP_035666313.1">
    <property type="nucleotide sequence ID" value="NZ_BAUV01000033.1"/>
</dbReference>
<dbReference type="STRING" id="1236973.JCM9157_3551"/>
<dbReference type="eggNOG" id="COG2608">
    <property type="taxonomic scope" value="Bacteria"/>
</dbReference>
<sequence length="68" mass="7657">MKNVSLQVEKMSCGHCIPTVEEALMTVHGVIMVKGNENNDLVQVQYDETITDLYELQDAVRESGYLII</sequence>
<feature type="domain" description="HMA" evidence="1">
    <location>
        <begin position="2"/>
        <end position="68"/>
    </location>
</feature>
<dbReference type="OrthoDB" id="9813965at2"/>
<evidence type="ECO:0000313" key="3">
    <source>
        <dbReference type="Proteomes" id="UP000018896"/>
    </source>
</evidence>
<keyword evidence="3" id="KW-1185">Reference proteome</keyword>
<name>W4QYJ5_HALA3</name>
<reference evidence="2 3" key="1">
    <citation type="journal article" date="2014" name="Genome Announc.">
        <title>Draft Genome Sequences of Three Alkaliphilic Bacillus Strains, Bacillus wakoensis JCM 9140T, Bacillus akibai JCM 9157T, and Bacillus hemicellulosilyticus JCM 9152T.</title>
        <authorList>
            <person name="Yuki M."/>
            <person name="Oshima K."/>
            <person name="Suda W."/>
            <person name="Oshida Y."/>
            <person name="Kitamura K."/>
            <person name="Iida T."/>
            <person name="Hattori M."/>
            <person name="Ohkuma M."/>
        </authorList>
    </citation>
    <scope>NUCLEOTIDE SEQUENCE [LARGE SCALE GENOMIC DNA]</scope>
    <source>
        <strain evidence="2 3">JCM 9157</strain>
    </source>
</reference>
<dbReference type="SUPFAM" id="SSF55008">
    <property type="entry name" value="HMA, heavy metal-associated domain"/>
    <property type="match status" value="1"/>
</dbReference>
<accession>W4QYJ5</accession>
<gene>
    <name evidence="2" type="ORF">JCM9157_3551</name>
</gene>
<dbReference type="Gene3D" id="3.30.70.100">
    <property type="match status" value="1"/>
</dbReference>
<dbReference type="GO" id="GO:0046872">
    <property type="term" value="F:metal ion binding"/>
    <property type="evidence" value="ECO:0007669"/>
    <property type="project" value="InterPro"/>
</dbReference>
<evidence type="ECO:0000259" key="1">
    <source>
        <dbReference type="PROSITE" id="PS50846"/>
    </source>
</evidence>
<dbReference type="InterPro" id="IPR006121">
    <property type="entry name" value="HMA_dom"/>
</dbReference>
<dbReference type="Proteomes" id="UP000018896">
    <property type="component" value="Unassembled WGS sequence"/>
</dbReference>